<accession>A0A8J3BFH5</accession>
<proteinExistence type="predicted"/>
<dbReference type="RefSeq" id="WP_189171642.1">
    <property type="nucleotide sequence ID" value="NZ_BMQB01000010.1"/>
</dbReference>
<protein>
    <submittedName>
        <fullName evidence="2">Uncharacterized protein</fullName>
    </submittedName>
</protein>
<comment type="caution">
    <text evidence="2">The sequence shown here is derived from an EMBL/GenBank/DDBJ whole genome shotgun (WGS) entry which is preliminary data.</text>
</comment>
<dbReference type="EMBL" id="BMQB01000010">
    <property type="protein sequence ID" value="GGK05303.1"/>
    <property type="molecule type" value="Genomic_DNA"/>
</dbReference>
<sequence length="218" mass="23562">MTEPSISGGKETSRNSSTAKGQPSQPKGCKHSFDPATKVLMADGSTKAIAEVALGDQVKAADPETGRETAEPVEALFTNQDSELTSLTVALADGSRETLSTTQHHPFWSETRQAWVDAGDLVIGELLRAEDGGTVSVAGVVNERGDKAMQDLTVANVHTYHVLAGNSPILVHNCNETYYRTMSQEHFDTLQSTGKLSATRKLSFRRRNRSRRATRGCS</sequence>
<dbReference type="NCBIfam" id="TIGR01443">
    <property type="entry name" value="intein_Cterm"/>
    <property type="match status" value="1"/>
</dbReference>
<gene>
    <name evidence="2" type="ORF">GCM10010123_38970</name>
</gene>
<dbReference type="CDD" id="cd00081">
    <property type="entry name" value="Hint"/>
    <property type="match status" value="1"/>
</dbReference>
<name>A0A8J3BFH5_9ACTN</name>
<dbReference type="InterPro" id="IPR036844">
    <property type="entry name" value="Hint_dom_sf"/>
</dbReference>
<dbReference type="AlphaFoldDB" id="A0A8J3BFH5"/>
<feature type="region of interest" description="Disordered" evidence="1">
    <location>
        <begin position="1"/>
        <end position="33"/>
    </location>
</feature>
<dbReference type="Pfam" id="PF07591">
    <property type="entry name" value="PT-HINT"/>
    <property type="match status" value="1"/>
</dbReference>
<organism evidence="2 3">
    <name type="scientific">Pilimelia anulata</name>
    <dbReference type="NCBI Taxonomy" id="53371"/>
    <lineage>
        <taxon>Bacteria</taxon>
        <taxon>Bacillati</taxon>
        <taxon>Actinomycetota</taxon>
        <taxon>Actinomycetes</taxon>
        <taxon>Micromonosporales</taxon>
        <taxon>Micromonosporaceae</taxon>
        <taxon>Pilimelia</taxon>
    </lineage>
</organism>
<dbReference type="InterPro" id="IPR030934">
    <property type="entry name" value="Intein_C"/>
</dbReference>
<reference evidence="2" key="2">
    <citation type="submission" date="2020-09" db="EMBL/GenBank/DDBJ databases">
        <authorList>
            <person name="Sun Q."/>
            <person name="Ohkuma M."/>
        </authorList>
    </citation>
    <scope>NUCLEOTIDE SEQUENCE</scope>
    <source>
        <strain evidence="2">JCM 3090</strain>
    </source>
</reference>
<evidence type="ECO:0000256" key="1">
    <source>
        <dbReference type="SAM" id="MobiDB-lite"/>
    </source>
</evidence>
<evidence type="ECO:0000313" key="2">
    <source>
        <dbReference type="EMBL" id="GGK05303.1"/>
    </source>
</evidence>
<dbReference type="Gene3D" id="2.170.16.10">
    <property type="entry name" value="Hedgehog/Intein (Hint) domain"/>
    <property type="match status" value="1"/>
</dbReference>
<feature type="compositionally biased region" description="Polar residues" evidence="1">
    <location>
        <begin position="14"/>
        <end position="25"/>
    </location>
</feature>
<keyword evidence="3" id="KW-1185">Reference proteome</keyword>
<dbReference type="Proteomes" id="UP000649739">
    <property type="component" value="Unassembled WGS sequence"/>
</dbReference>
<reference evidence="2" key="1">
    <citation type="journal article" date="2014" name="Int. J. Syst. Evol. Microbiol.">
        <title>Complete genome sequence of Corynebacterium casei LMG S-19264T (=DSM 44701T), isolated from a smear-ripened cheese.</title>
        <authorList>
            <consortium name="US DOE Joint Genome Institute (JGI-PGF)"/>
            <person name="Walter F."/>
            <person name="Albersmeier A."/>
            <person name="Kalinowski J."/>
            <person name="Ruckert C."/>
        </authorList>
    </citation>
    <scope>NUCLEOTIDE SEQUENCE</scope>
    <source>
        <strain evidence="2">JCM 3090</strain>
    </source>
</reference>
<evidence type="ECO:0000313" key="3">
    <source>
        <dbReference type="Proteomes" id="UP000649739"/>
    </source>
</evidence>
<dbReference type="SUPFAM" id="SSF51294">
    <property type="entry name" value="Hedgehog/intein (Hint) domain"/>
    <property type="match status" value="1"/>
</dbReference>